<evidence type="ECO:0000256" key="1">
    <source>
        <dbReference type="ARBA" id="ARBA00009183"/>
    </source>
</evidence>
<evidence type="ECO:0000256" key="3">
    <source>
        <dbReference type="ARBA" id="ARBA00022827"/>
    </source>
</evidence>
<keyword evidence="7" id="KW-1185">Reference proteome</keyword>
<dbReference type="SUPFAM" id="SSF51905">
    <property type="entry name" value="FAD/NAD(P)-binding domain"/>
    <property type="match status" value="2"/>
</dbReference>
<comment type="similarity">
    <text evidence="1">Belongs to the FMO family.</text>
</comment>
<comment type="caution">
    <text evidence="6">The sequence shown here is derived from an EMBL/GenBank/DDBJ whole genome shotgun (WGS) entry which is preliminary data.</text>
</comment>
<gene>
    <name evidence="6" type="ORF">ACHAWO_007632</name>
</gene>
<dbReference type="EMBL" id="JALLPJ020000340">
    <property type="protein sequence ID" value="KAL3794858.1"/>
    <property type="molecule type" value="Genomic_DNA"/>
</dbReference>
<reference evidence="6 7" key="1">
    <citation type="submission" date="2024-10" db="EMBL/GenBank/DDBJ databases">
        <title>Updated reference genomes for cyclostephanoid diatoms.</title>
        <authorList>
            <person name="Roberts W.R."/>
            <person name="Alverson A.J."/>
        </authorList>
    </citation>
    <scope>NUCLEOTIDE SEQUENCE [LARGE SCALE GENOMIC DNA]</scope>
    <source>
        <strain evidence="6 7">AJA010-31</strain>
    </source>
</reference>
<organism evidence="6 7">
    <name type="scientific">Cyclotella atomus</name>
    <dbReference type="NCBI Taxonomy" id="382360"/>
    <lineage>
        <taxon>Eukaryota</taxon>
        <taxon>Sar</taxon>
        <taxon>Stramenopiles</taxon>
        <taxon>Ochrophyta</taxon>
        <taxon>Bacillariophyta</taxon>
        <taxon>Coscinodiscophyceae</taxon>
        <taxon>Thalassiosirophycidae</taxon>
        <taxon>Stephanodiscales</taxon>
        <taxon>Stephanodiscaceae</taxon>
        <taxon>Cyclotella</taxon>
    </lineage>
</organism>
<dbReference type="PRINTS" id="PR00368">
    <property type="entry name" value="FADPNR"/>
</dbReference>
<protein>
    <recommendedName>
        <fullName evidence="5">DUF6314 domain-containing protein</fullName>
    </recommendedName>
</protein>
<evidence type="ECO:0000313" key="6">
    <source>
        <dbReference type="EMBL" id="KAL3794858.1"/>
    </source>
</evidence>
<dbReference type="PANTHER" id="PTHR23023">
    <property type="entry name" value="DIMETHYLANILINE MONOOXYGENASE"/>
    <property type="match status" value="1"/>
</dbReference>
<name>A0ABD3Q317_9STRA</name>
<dbReference type="Pfam" id="PF00743">
    <property type="entry name" value="FMO-like"/>
    <property type="match status" value="2"/>
</dbReference>
<evidence type="ECO:0000256" key="2">
    <source>
        <dbReference type="ARBA" id="ARBA00022630"/>
    </source>
</evidence>
<dbReference type="GO" id="GO:0016491">
    <property type="term" value="F:oxidoreductase activity"/>
    <property type="evidence" value="ECO:0007669"/>
    <property type="project" value="UniProtKB-KW"/>
</dbReference>
<keyword evidence="2" id="KW-0285">Flavoprotein</keyword>
<keyword evidence="3" id="KW-0274">FAD</keyword>
<dbReference type="InterPro" id="IPR020946">
    <property type="entry name" value="Flavin_mOase-like"/>
</dbReference>
<accession>A0ABD3Q317</accession>
<keyword evidence="4" id="KW-0560">Oxidoreductase</keyword>
<dbReference type="Proteomes" id="UP001530400">
    <property type="component" value="Unassembled WGS sequence"/>
</dbReference>
<feature type="domain" description="DUF6314" evidence="5">
    <location>
        <begin position="556"/>
        <end position="718"/>
    </location>
</feature>
<dbReference type="AlphaFoldDB" id="A0ABD3Q317"/>
<evidence type="ECO:0000313" key="7">
    <source>
        <dbReference type="Proteomes" id="UP001530400"/>
    </source>
</evidence>
<proteinExistence type="inferred from homology"/>
<evidence type="ECO:0000259" key="5">
    <source>
        <dbReference type="Pfam" id="PF19834"/>
    </source>
</evidence>
<dbReference type="InterPro" id="IPR050346">
    <property type="entry name" value="FMO-like"/>
</dbReference>
<dbReference type="Pfam" id="PF19834">
    <property type="entry name" value="DUF6314"/>
    <property type="match status" value="1"/>
</dbReference>
<dbReference type="InterPro" id="IPR036188">
    <property type="entry name" value="FAD/NAD-bd_sf"/>
</dbReference>
<evidence type="ECO:0000256" key="4">
    <source>
        <dbReference type="ARBA" id="ARBA00023002"/>
    </source>
</evidence>
<dbReference type="Gene3D" id="3.50.50.60">
    <property type="entry name" value="FAD/NAD(P)-binding domain"/>
    <property type="match status" value="1"/>
</dbReference>
<sequence>MIEVAVIGAGTSGIVAARHLITAGIRPTIFEAAKTIGGAWNPSSAISQQRKDDQTTDHTPCKMWNGMHTNLSKYTCRFTDWPWPDDASTFPSVEEMHRYLQSYSDNFLDSDNCNFQFECKVTNIEQLDVTPKDFALQDGRFCYNVEWMDLKTNTRINRDFGGVVVATGFFNTPKFPSFMHNYLESNENAQTNTKPEVIHSSKYVTHKSFHNKNVAVIGSSFSALEIASDLSKSASRIVNVVSSVPWVLPRWVSKLEHKQTEPAANTESLTEDSTITILPVDLAFYQRTEPFPQKEVVKLDEENCQKRHLFLRSLAGSKQKYSPLGEPLNWSLPPCVAISDEYLDLTREGRISVVKGRLEGLNEDGSLSINDSQTIEDIDAVICCTGYSPHLHRFLSPAILKKLEYDPEDTFSPLSLAWDVFHPSLPGLAFCGMYRGPYMGIMDLQARLLARVMSGRLTLDKEQFQAALDTNNLIRTANPRAQFPRFDYTGYMDTLAMLCFNGEYPTTNTNIGEMVAPTSYQSDDDMAKQTSLDLQQERVSGQDGSRLPQLVLQSILGNWTYDRNIVHFQTNKVEHVSGTVKYTKYSHISQSENGESDDARESYDDNYVKYREDGLYELTPTQKFEVFREYEYITKHDALEIYFVEGGARAHLFLSMKFVPETTLSDDGIWVKATSDHLCIKDLYSANFRVKLDGLSASQIVIKYRVKGPSKNYESTTILKPLY</sequence>
<dbReference type="InterPro" id="IPR045632">
    <property type="entry name" value="DUF6314"/>
</dbReference>